<keyword evidence="3" id="KW-1003">Cell membrane</keyword>
<evidence type="ECO:0000256" key="7">
    <source>
        <dbReference type="ARBA" id="ARBA00023065"/>
    </source>
</evidence>
<dbReference type="PANTHER" id="PTHR46473">
    <property type="entry name" value="GH08155P"/>
    <property type="match status" value="1"/>
</dbReference>
<protein>
    <recommendedName>
        <fullName evidence="13">Protein halfway</fullName>
    </recommendedName>
</protein>
<evidence type="ECO:0000256" key="4">
    <source>
        <dbReference type="ARBA" id="ARBA00022692"/>
    </source>
</evidence>
<comment type="subcellular location">
    <subcellularLocation>
        <location evidence="1">Cell membrane</location>
        <topology evidence="1">Single-pass membrane protein</topology>
    </subcellularLocation>
</comment>
<proteinExistence type="predicted"/>
<evidence type="ECO:0000313" key="11">
    <source>
        <dbReference type="EMBL" id="KAJ8931229.1"/>
    </source>
</evidence>
<evidence type="ECO:0000313" key="12">
    <source>
        <dbReference type="Proteomes" id="UP001162156"/>
    </source>
</evidence>
<keyword evidence="10" id="KW-0407">Ion channel</keyword>
<dbReference type="EMBL" id="JANEYF010004431">
    <property type="protein sequence ID" value="KAJ8931229.1"/>
    <property type="molecule type" value="Genomic_DNA"/>
</dbReference>
<dbReference type="PROSITE" id="PS51450">
    <property type="entry name" value="LRR"/>
    <property type="match status" value="1"/>
</dbReference>
<reference evidence="11" key="1">
    <citation type="journal article" date="2023" name="Insect Mol. Biol.">
        <title>Genome sequencing provides insights into the evolution of gene families encoding plant cell wall-degrading enzymes in longhorned beetles.</title>
        <authorList>
            <person name="Shin N.R."/>
            <person name="Okamura Y."/>
            <person name="Kirsch R."/>
            <person name="Pauchet Y."/>
        </authorList>
    </citation>
    <scope>NUCLEOTIDE SEQUENCE</scope>
    <source>
        <strain evidence="11">RBIC_L_NR</strain>
    </source>
</reference>
<evidence type="ECO:0000256" key="6">
    <source>
        <dbReference type="ARBA" id="ARBA00022989"/>
    </source>
</evidence>
<dbReference type="GO" id="GO:0034220">
    <property type="term" value="P:monoatomic ion transmembrane transport"/>
    <property type="evidence" value="ECO:0007669"/>
    <property type="project" value="UniProtKB-KW"/>
</dbReference>
<keyword evidence="9" id="KW-1015">Disulfide bond</keyword>
<keyword evidence="12" id="KW-1185">Reference proteome</keyword>
<keyword evidence="7" id="KW-0406">Ion transport</keyword>
<evidence type="ECO:0000256" key="3">
    <source>
        <dbReference type="ARBA" id="ARBA00022475"/>
    </source>
</evidence>
<dbReference type="AlphaFoldDB" id="A0AAV8WXB8"/>
<comment type="caution">
    <text evidence="11">The sequence shown here is derived from an EMBL/GenBank/DDBJ whole genome shotgun (WGS) entry which is preliminary data.</text>
</comment>
<accession>A0AAV8WXB8</accession>
<evidence type="ECO:0000256" key="9">
    <source>
        <dbReference type="ARBA" id="ARBA00023157"/>
    </source>
</evidence>
<sequence>MEYKSKEKSFLLSFLDMSVKSYLLVIGYPTWCLLPEDDSSCYHRCFHQPADACPSPESMCRCRQLPNCKRAAVCCDVNKFTLTEGLGCGNISADGQVEALHIRNATLDVLNLTQPVWRRLRFMTITDGQINSVVGEFAKHTIVSCLNISSNGIRKFEQRSLVNLFNLSFLDLSHNNLSDVPRFKKEGTVTLDISENPSMLCSSLMDTLKRTEINFNNDNATFCLSSKTFQWFNSTERLPLSQVIGLLELEENCIKNCSCQPYRLEFVMGKPPTFSVAVNCSGVKLLSLPTPLPPYTISLNITNNNITSLKELSDPSYQYLMFLYADDNQISSIQPLEGTKFMSNFVALSLKNNKIKTVRCDNMDVKITELDQTKLCQSQQDWTDYIYYIITAEVLLLVGLIAKVSYDYWVFKTAGYLPWPASKMPKLPCDWLCE</sequence>
<evidence type="ECO:0000256" key="2">
    <source>
        <dbReference type="ARBA" id="ARBA00022448"/>
    </source>
</evidence>
<evidence type="ECO:0000256" key="10">
    <source>
        <dbReference type="ARBA" id="ARBA00023303"/>
    </source>
</evidence>
<dbReference type="Proteomes" id="UP001162156">
    <property type="component" value="Unassembled WGS sequence"/>
</dbReference>
<dbReference type="SUPFAM" id="SSF52058">
    <property type="entry name" value="L domain-like"/>
    <property type="match status" value="1"/>
</dbReference>
<gene>
    <name evidence="11" type="ORF">NQ314_015890</name>
</gene>
<name>A0AAV8WXB8_9CUCU</name>
<keyword evidence="2" id="KW-0813">Transport</keyword>
<evidence type="ECO:0000256" key="1">
    <source>
        <dbReference type="ARBA" id="ARBA00004162"/>
    </source>
</evidence>
<evidence type="ECO:0000256" key="8">
    <source>
        <dbReference type="ARBA" id="ARBA00023136"/>
    </source>
</evidence>
<dbReference type="InterPro" id="IPR001611">
    <property type="entry name" value="Leu-rich_rpt"/>
</dbReference>
<keyword evidence="5" id="KW-0732">Signal</keyword>
<evidence type="ECO:0008006" key="13">
    <source>
        <dbReference type="Google" id="ProtNLM"/>
    </source>
</evidence>
<keyword evidence="4" id="KW-0812">Transmembrane</keyword>
<dbReference type="PANTHER" id="PTHR46473:SF23">
    <property type="entry name" value="GH08155P"/>
    <property type="match status" value="1"/>
</dbReference>
<keyword evidence="6" id="KW-1133">Transmembrane helix</keyword>
<evidence type="ECO:0000256" key="5">
    <source>
        <dbReference type="ARBA" id="ARBA00022729"/>
    </source>
</evidence>
<dbReference type="InterPro" id="IPR051432">
    <property type="entry name" value="KCNMA1_auxiliary"/>
</dbReference>
<keyword evidence="8" id="KW-0472">Membrane</keyword>
<organism evidence="11 12">
    <name type="scientific">Rhamnusium bicolor</name>
    <dbReference type="NCBI Taxonomy" id="1586634"/>
    <lineage>
        <taxon>Eukaryota</taxon>
        <taxon>Metazoa</taxon>
        <taxon>Ecdysozoa</taxon>
        <taxon>Arthropoda</taxon>
        <taxon>Hexapoda</taxon>
        <taxon>Insecta</taxon>
        <taxon>Pterygota</taxon>
        <taxon>Neoptera</taxon>
        <taxon>Endopterygota</taxon>
        <taxon>Coleoptera</taxon>
        <taxon>Polyphaga</taxon>
        <taxon>Cucujiformia</taxon>
        <taxon>Chrysomeloidea</taxon>
        <taxon>Cerambycidae</taxon>
        <taxon>Lepturinae</taxon>
        <taxon>Rhagiini</taxon>
        <taxon>Rhamnusium</taxon>
    </lineage>
</organism>
<dbReference type="GO" id="GO:0005886">
    <property type="term" value="C:plasma membrane"/>
    <property type="evidence" value="ECO:0007669"/>
    <property type="project" value="UniProtKB-SubCell"/>
</dbReference>
<dbReference type="Gene3D" id="3.80.10.10">
    <property type="entry name" value="Ribonuclease Inhibitor"/>
    <property type="match status" value="2"/>
</dbReference>
<dbReference type="InterPro" id="IPR032675">
    <property type="entry name" value="LRR_dom_sf"/>
</dbReference>